<gene>
    <name evidence="1" type="ORF">LPJ66_004210</name>
</gene>
<reference evidence="1" key="1">
    <citation type="submission" date="2022-07" db="EMBL/GenBank/DDBJ databases">
        <title>Phylogenomic reconstructions and comparative analyses of Kickxellomycotina fungi.</title>
        <authorList>
            <person name="Reynolds N.K."/>
            <person name="Stajich J.E."/>
            <person name="Barry K."/>
            <person name="Grigoriev I.V."/>
            <person name="Crous P."/>
            <person name="Smith M.E."/>
        </authorList>
    </citation>
    <scope>NUCLEOTIDE SEQUENCE</scope>
    <source>
        <strain evidence="1">Benny 63K</strain>
    </source>
</reference>
<sequence length="382" mass="41822">MSSISTGAVLSPSTTPNGQMTNNPFFSMLGRSDSFKSDQSQHSQFRTSSPSVSISQDASDASNKYIWTPPPPDPNYWVNVRKARSIRESILKLKAFLDRVLQAAPSEQRTSDYHKVTAEIRSRERKLMKYINHYTLNYYDVVSDKQADEMPVKRTEKSLAPEPPTQIELGTISPPMSPATMVSPSVLQPLGVAPTGLGAKRQAHINIEVPPRFASGSLPPTPTTIDSPVSEHTPVMHTQISFLSPPLQLQQREPALGSQAFINSYKMDAKYQNADRNGGSSDNSSTEFRKESKSKSKLTWGGLFGSKNARSVERNNVRNAQSADDTVIGRAPGGVGADGGRSRSYVNDSLRPQIKKMASSPLLSPIQLKAPRKTSDPQSVYS</sequence>
<organism evidence="1 2">
    <name type="scientific">Kickxella alabastrina</name>
    <dbReference type="NCBI Taxonomy" id="61397"/>
    <lineage>
        <taxon>Eukaryota</taxon>
        <taxon>Fungi</taxon>
        <taxon>Fungi incertae sedis</taxon>
        <taxon>Zoopagomycota</taxon>
        <taxon>Kickxellomycotina</taxon>
        <taxon>Kickxellomycetes</taxon>
        <taxon>Kickxellales</taxon>
        <taxon>Kickxellaceae</taxon>
        <taxon>Kickxella</taxon>
    </lineage>
</organism>
<dbReference type="Proteomes" id="UP001150581">
    <property type="component" value="Unassembled WGS sequence"/>
</dbReference>
<evidence type="ECO:0000313" key="2">
    <source>
        <dbReference type="Proteomes" id="UP001150581"/>
    </source>
</evidence>
<evidence type="ECO:0000313" key="1">
    <source>
        <dbReference type="EMBL" id="KAJ1896073.1"/>
    </source>
</evidence>
<protein>
    <submittedName>
        <fullName evidence="1">Uncharacterized protein</fullName>
    </submittedName>
</protein>
<dbReference type="EMBL" id="JANBPG010000490">
    <property type="protein sequence ID" value="KAJ1896073.1"/>
    <property type="molecule type" value="Genomic_DNA"/>
</dbReference>
<name>A0ACC1ILW7_9FUNG</name>
<keyword evidence="2" id="KW-1185">Reference proteome</keyword>
<comment type="caution">
    <text evidence="1">The sequence shown here is derived from an EMBL/GenBank/DDBJ whole genome shotgun (WGS) entry which is preliminary data.</text>
</comment>
<proteinExistence type="predicted"/>
<accession>A0ACC1ILW7</accession>